<name>A0ABS4PSR2_9PSEU</name>
<keyword evidence="5" id="KW-1185">Reference proteome</keyword>
<organism evidence="4 5">
    <name type="scientific">Amycolatopsis magusensis</name>
    <dbReference type="NCBI Taxonomy" id="882444"/>
    <lineage>
        <taxon>Bacteria</taxon>
        <taxon>Bacillati</taxon>
        <taxon>Actinomycetota</taxon>
        <taxon>Actinomycetes</taxon>
        <taxon>Pseudonocardiales</taxon>
        <taxon>Pseudonocardiaceae</taxon>
        <taxon>Amycolatopsis</taxon>
    </lineage>
</organism>
<protein>
    <submittedName>
        <fullName evidence="4">Pimeloyl-ACP methyl ester carboxylesterase</fullName>
    </submittedName>
</protein>
<evidence type="ECO:0000259" key="3">
    <source>
        <dbReference type="Pfam" id="PF08386"/>
    </source>
</evidence>
<evidence type="ECO:0000313" key="5">
    <source>
        <dbReference type="Proteomes" id="UP000741013"/>
    </source>
</evidence>
<feature type="region of interest" description="Disordered" evidence="1">
    <location>
        <begin position="23"/>
        <end position="61"/>
    </location>
</feature>
<accession>A0ABS4PSR2</accession>
<dbReference type="Gene3D" id="3.40.50.1820">
    <property type="entry name" value="alpha/beta hydrolase"/>
    <property type="match status" value="1"/>
</dbReference>
<dbReference type="InterPro" id="IPR029058">
    <property type="entry name" value="AB_hydrolase_fold"/>
</dbReference>
<dbReference type="InterPro" id="IPR013595">
    <property type="entry name" value="Pept_S33_TAP-like_C"/>
</dbReference>
<sequence length="512" mass="53012">MTRRVVLALAVAVCTVAGACTAGPSNRPPVVENDGPLPPVAPVTGPPATPPLPPLEEPRDSAVEWKDCATDVQERLGGQPVPANVQFSCGRVSTALDAPELPGRGIARINLLKAGTGPVPLVVLNDIDGEPGSLYALRLAETLPPELLQRFSLIGVDRRGSGLSDPVRCIPSEVRDELISFDPAEESVEPLLDAARQAGQQCGITLEDDQGAFDSWRTAGDLDEIRSQLGLNKLNALARGEGSQVLGAYAVRFTDKVGRFVLDGAPDPSPDVASVHEAQAAGGEAALTAFSADCAQRGCVLGGDAKTVVAGLLDQLRGDAQAALSPGLAMHAVASGLAQRKRWPELADAIAAARSGDGARLAAFTAPLVVDDRLSPTRLDGGIATKCNDTTVRLSADQIDAISRDLRGRHPVFGGFVTQQLAWCSPWPVPTQALPPLSKPGVPPVLLVSTAGDPVTSEQGTARAAEQLPSGVRIGWQGAGHGAVGASTCVSEKVRDFLIDAKIPNDGTLCPA</sequence>
<evidence type="ECO:0000256" key="1">
    <source>
        <dbReference type="SAM" id="MobiDB-lite"/>
    </source>
</evidence>
<dbReference type="SUPFAM" id="SSF53474">
    <property type="entry name" value="alpha/beta-Hydrolases"/>
    <property type="match status" value="1"/>
</dbReference>
<dbReference type="Pfam" id="PF08386">
    <property type="entry name" value="Abhydrolase_4"/>
    <property type="match status" value="1"/>
</dbReference>
<dbReference type="PROSITE" id="PS51257">
    <property type="entry name" value="PROKAR_LIPOPROTEIN"/>
    <property type="match status" value="1"/>
</dbReference>
<feature type="compositionally biased region" description="Pro residues" evidence="1">
    <location>
        <begin position="36"/>
        <end position="55"/>
    </location>
</feature>
<feature type="domain" description="Peptidase S33 tripeptidyl aminopeptidase-like C-terminal" evidence="3">
    <location>
        <begin position="411"/>
        <end position="510"/>
    </location>
</feature>
<comment type="caution">
    <text evidence="4">The sequence shown here is derived from an EMBL/GenBank/DDBJ whole genome shotgun (WGS) entry which is preliminary data.</text>
</comment>
<dbReference type="EMBL" id="JAGGMS010000001">
    <property type="protein sequence ID" value="MBP2182476.1"/>
    <property type="molecule type" value="Genomic_DNA"/>
</dbReference>
<gene>
    <name evidence="4" type="ORF">JOM49_004002</name>
</gene>
<dbReference type="RefSeq" id="WP_209665775.1">
    <property type="nucleotide sequence ID" value="NZ_JAGGMS010000001.1"/>
</dbReference>
<feature type="chain" id="PRO_5047172580" evidence="2">
    <location>
        <begin position="23"/>
        <end position="512"/>
    </location>
</feature>
<keyword evidence="2" id="KW-0732">Signal</keyword>
<dbReference type="Proteomes" id="UP000741013">
    <property type="component" value="Unassembled WGS sequence"/>
</dbReference>
<feature type="signal peptide" evidence="2">
    <location>
        <begin position="1"/>
        <end position="22"/>
    </location>
</feature>
<reference evidence="4 5" key="1">
    <citation type="submission" date="2021-03" db="EMBL/GenBank/DDBJ databases">
        <title>Sequencing the genomes of 1000 actinobacteria strains.</title>
        <authorList>
            <person name="Klenk H.-P."/>
        </authorList>
    </citation>
    <scope>NUCLEOTIDE SEQUENCE [LARGE SCALE GENOMIC DNA]</scope>
    <source>
        <strain evidence="4 5">DSM 45510</strain>
    </source>
</reference>
<proteinExistence type="predicted"/>
<evidence type="ECO:0000256" key="2">
    <source>
        <dbReference type="SAM" id="SignalP"/>
    </source>
</evidence>
<evidence type="ECO:0000313" key="4">
    <source>
        <dbReference type="EMBL" id="MBP2182476.1"/>
    </source>
</evidence>